<dbReference type="GO" id="GO:0008299">
    <property type="term" value="P:isoprenoid biosynthetic process"/>
    <property type="evidence" value="ECO:0007669"/>
    <property type="project" value="InterPro"/>
</dbReference>
<dbReference type="PROSITE" id="PS00444">
    <property type="entry name" value="POLYPRENYL_SYNTHASE_2"/>
    <property type="match status" value="1"/>
</dbReference>
<dbReference type="InterPro" id="IPR023374">
    <property type="entry name" value="AttH-like_dom_sf"/>
</dbReference>
<dbReference type="CDD" id="cd00685">
    <property type="entry name" value="Trans_IPPS_HT"/>
    <property type="match status" value="1"/>
</dbReference>
<organism evidence="5 6">
    <name type="scientific">Archangium gephyra</name>
    <dbReference type="NCBI Taxonomy" id="48"/>
    <lineage>
        <taxon>Bacteria</taxon>
        <taxon>Pseudomonadati</taxon>
        <taxon>Myxococcota</taxon>
        <taxon>Myxococcia</taxon>
        <taxon>Myxococcales</taxon>
        <taxon>Cystobacterineae</taxon>
        <taxon>Archangiaceae</taxon>
        <taxon>Archangium</taxon>
    </lineage>
</organism>
<evidence type="ECO:0000313" key="6">
    <source>
        <dbReference type="Proteomes" id="UP000249061"/>
    </source>
</evidence>
<dbReference type="Pfam" id="PF17186">
    <property type="entry name" value="Lipocalin_9"/>
    <property type="match status" value="1"/>
</dbReference>
<dbReference type="PANTHER" id="PTHR12001:SF44">
    <property type="entry name" value="GERANYLGERANYL PYROPHOSPHATE SYNTHASE"/>
    <property type="match status" value="1"/>
</dbReference>
<evidence type="ECO:0000259" key="4">
    <source>
        <dbReference type="Pfam" id="PF07143"/>
    </source>
</evidence>
<dbReference type="Pfam" id="PF07143">
    <property type="entry name" value="CrtC"/>
    <property type="match status" value="1"/>
</dbReference>
<feature type="region of interest" description="Disordered" evidence="3">
    <location>
        <begin position="1"/>
        <end position="53"/>
    </location>
</feature>
<dbReference type="InterPro" id="IPR000092">
    <property type="entry name" value="Polyprenyl_synt"/>
</dbReference>
<dbReference type="Gene3D" id="1.10.600.10">
    <property type="entry name" value="Farnesyl Diphosphate Synthase"/>
    <property type="match status" value="1"/>
</dbReference>
<name>A0A2W5SY51_9BACT</name>
<dbReference type="PANTHER" id="PTHR12001">
    <property type="entry name" value="GERANYLGERANYL PYROPHOSPHATE SYNTHASE"/>
    <property type="match status" value="1"/>
</dbReference>
<evidence type="ECO:0000256" key="2">
    <source>
        <dbReference type="ARBA" id="ARBA00022842"/>
    </source>
</evidence>
<dbReference type="Pfam" id="PF00348">
    <property type="entry name" value="polyprenyl_synt"/>
    <property type="match status" value="1"/>
</dbReference>
<dbReference type="InterPro" id="IPR033749">
    <property type="entry name" value="Polyprenyl_synt_CS"/>
</dbReference>
<proteinExistence type="predicted"/>
<comment type="caution">
    <text evidence="5">The sequence shown here is derived from an EMBL/GenBank/DDBJ whole genome shotgun (WGS) entry which is preliminary data.</text>
</comment>
<evidence type="ECO:0000256" key="3">
    <source>
        <dbReference type="SAM" id="MobiDB-lite"/>
    </source>
</evidence>
<dbReference type="GO" id="GO:0004659">
    <property type="term" value="F:prenyltransferase activity"/>
    <property type="evidence" value="ECO:0007669"/>
    <property type="project" value="InterPro"/>
</dbReference>
<sequence length="792" mass="87096">MGAMRATARGGRRGRTRFGEARLVNPDGSRGSVPSPRMQPIRPETAAPADWPTPGPIDLEKHDLPHASSTTEWWYVNSHLAAPDGRQFALFAAFFRIVNGRKPDGSFEYAHSLTWAISDLKNGDYLPRSYVDANAPRIGLERIKQGQGSKDERLNRAISEVLREGRVPLPDRMFTAPVQVDLNRLALDYGGARFEKTSAGEYTLHLDASEGPQKPFGAQLTFRLKKAPQRHGDNGVVRGVHGEDMFYVFVPRCDVKGSVTVDGATHEVRGEGWYDHEFGCPPKQKQEAARDKKSDLGVIAWNWVSAQLDDGSDVSVYDLVHSETKESKGRWAVVVEADGTSRSFRDFTLTAMGTWRSVRTFEKYPTSFSLEIPGAALSLTIDAAIGDQELVTVISKPAFWEGRTNVTGTRDGKPVKGPGYVERSGFFVAETLDEFFKSVGEAVRESVAAVYPLELQLPHAQKLVAAPGREDVLDGVDLPQLARTLIAPVREITDRGGKAWRSYAALACCDVVLGDSRKFVEWLAFPEFMHVGSLIVDDVQDKSTVRRGGPASHLKYGEALAINAGTAAYFMGEQLLRRSLVSDAVKLELYDLYFEALRQGHAGQAIDLDGLESFVVKALNGGDVASLEQRVKAIHRLKTAAPASALARMGALAGGGKREQVEAVGRYFDALGLAFQIVDDVLNLRGFKGELKQTAEDISHGKVTLPVARALARLPLNDRHRLWEIVCLKTTDKQLVGDAVGLIEKCGALDDCMTESRRLVEDAWLALNPIVPDSLAKTMLRAFGWYVLERHY</sequence>
<protein>
    <recommendedName>
        <fullName evidence="4">AttH domain-containing protein</fullName>
    </recommendedName>
</protein>
<keyword evidence="1" id="KW-0479">Metal-binding</keyword>
<dbReference type="InterPro" id="IPR010791">
    <property type="entry name" value="AttH_dom"/>
</dbReference>
<dbReference type="PROSITE" id="PS00723">
    <property type="entry name" value="POLYPRENYL_SYNTHASE_1"/>
    <property type="match status" value="1"/>
</dbReference>
<dbReference type="SUPFAM" id="SSF48576">
    <property type="entry name" value="Terpenoid synthases"/>
    <property type="match status" value="1"/>
</dbReference>
<evidence type="ECO:0000313" key="5">
    <source>
        <dbReference type="EMBL" id="PZR07722.1"/>
    </source>
</evidence>
<dbReference type="Gene3D" id="2.40.370.10">
    <property type="entry name" value="AttH-like domain"/>
    <property type="match status" value="2"/>
</dbReference>
<dbReference type="Proteomes" id="UP000249061">
    <property type="component" value="Unassembled WGS sequence"/>
</dbReference>
<dbReference type="AlphaFoldDB" id="A0A2W5SY51"/>
<evidence type="ECO:0000256" key="1">
    <source>
        <dbReference type="ARBA" id="ARBA00022723"/>
    </source>
</evidence>
<reference evidence="5 6" key="1">
    <citation type="submission" date="2017-08" db="EMBL/GenBank/DDBJ databases">
        <title>Infants hospitalized years apart are colonized by the same room-sourced microbial strains.</title>
        <authorList>
            <person name="Brooks B."/>
            <person name="Olm M.R."/>
            <person name="Firek B.A."/>
            <person name="Baker R."/>
            <person name="Thomas B.C."/>
            <person name="Morowitz M.J."/>
            <person name="Banfield J.F."/>
        </authorList>
    </citation>
    <scope>NUCLEOTIDE SEQUENCE [LARGE SCALE GENOMIC DNA]</scope>
    <source>
        <strain evidence="5">S2_003_000_R2_14</strain>
    </source>
</reference>
<accession>A0A2W5SY51</accession>
<dbReference type="SUPFAM" id="SSF159245">
    <property type="entry name" value="AttH-like"/>
    <property type="match status" value="1"/>
</dbReference>
<dbReference type="EMBL" id="QFQP01000029">
    <property type="protein sequence ID" value="PZR07722.1"/>
    <property type="molecule type" value="Genomic_DNA"/>
</dbReference>
<keyword evidence="2" id="KW-0460">Magnesium</keyword>
<dbReference type="GO" id="GO:0046872">
    <property type="term" value="F:metal ion binding"/>
    <property type="evidence" value="ECO:0007669"/>
    <property type="project" value="UniProtKB-KW"/>
</dbReference>
<dbReference type="InterPro" id="IPR008949">
    <property type="entry name" value="Isoprenoid_synthase_dom_sf"/>
</dbReference>
<feature type="domain" description="AttH" evidence="4">
    <location>
        <begin position="71"/>
        <end position="279"/>
    </location>
</feature>
<dbReference type="SFLD" id="SFLDS00005">
    <property type="entry name" value="Isoprenoid_Synthase_Type_I"/>
    <property type="match status" value="1"/>
</dbReference>
<gene>
    <name evidence="5" type="ORF">DI536_26815</name>
</gene>